<reference evidence="6 7" key="1">
    <citation type="submission" date="2015-04" db="EMBL/GenBank/DDBJ databases">
        <title>Complete genome sequence of Sulfurovum lithotrophicum ATCC BAA-797T.</title>
        <authorList>
            <person name="Ahn J."/>
            <person name="Park G."/>
            <person name="Jeon W."/>
            <person name="Jang Y."/>
            <person name="Jang M."/>
            <person name="Lee H."/>
            <person name="Lee H."/>
        </authorList>
    </citation>
    <scope>NUCLEOTIDE SEQUENCE [LARGE SCALE GENOMIC DNA]</scope>
    <source>
        <strain evidence="7">ATCC BAA-797 / 42BKT</strain>
    </source>
</reference>
<dbReference type="KEGG" id="slh:YH65_06255"/>
<protein>
    <recommendedName>
        <fullName evidence="1">diguanylate cyclase</fullName>
        <ecNumber evidence="1">2.7.7.65</ecNumber>
    </recommendedName>
</protein>
<dbReference type="PROSITE" id="PS50113">
    <property type="entry name" value="PAC"/>
    <property type="match status" value="1"/>
</dbReference>
<evidence type="ECO:0000259" key="4">
    <source>
        <dbReference type="PROSITE" id="PS50113"/>
    </source>
</evidence>
<dbReference type="GO" id="GO:0043709">
    <property type="term" value="P:cell adhesion involved in single-species biofilm formation"/>
    <property type="evidence" value="ECO:0007669"/>
    <property type="project" value="TreeGrafter"/>
</dbReference>
<dbReference type="NCBIfam" id="TIGR00254">
    <property type="entry name" value="GGDEF"/>
    <property type="match status" value="1"/>
</dbReference>
<feature type="domain" description="GGDEF" evidence="5">
    <location>
        <begin position="184"/>
        <end position="323"/>
    </location>
</feature>
<dbReference type="InterPro" id="IPR029787">
    <property type="entry name" value="Nucleotide_cyclase"/>
</dbReference>
<dbReference type="NCBIfam" id="TIGR00229">
    <property type="entry name" value="sensory_box"/>
    <property type="match status" value="1"/>
</dbReference>
<dbReference type="EC" id="2.7.7.65" evidence="1"/>
<dbReference type="InterPro" id="IPR013656">
    <property type="entry name" value="PAS_4"/>
</dbReference>
<evidence type="ECO:0000259" key="3">
    <source>
        <dbReference type="PROSITE" id="PS50112"/>
    </source>
</evidence>
<dbReference type="Pfam" id="PF00990">
    <property type="entry name" value="GGDEF"/>
    <property type="match status" value="1"/>
</dbReference>
<dbReference type="InterPro" id="IPR035965">
    <property type="entry name" value="PAS-like_dom_sf"/>
</dbReference>
<evidence type="ECO:0000256" key="1">
    <source>
        <dbReference type="ARBA" id="ARBA00012528"/>
    </source>
</evidence>
<dbReference type="Gene3D" id="3.30.450.20">
    <property type="entry name" value="PAS domain"/>
    <property type="match status" value="1"/>
</dbReference>
<evidence type="ECO:0000259" key="5">
    <source>
        <dbReference type="PROSITE" id="PS50887"/>
    </source>
</evidence>
<dbReference type="InterPro" id="IPR050469">
    <property type="entry name" value="Diguanylate_Cyclase"/>
</dbReference>
<keyword evidence="7" id="KW-1185">Reference proteome</keyword>
<dbReference type="SMART" id="SM00267">
    <property type="entry name" value="GGDEF"/>
    <property type="match status" value="1"/>
</dbReference>
<dbReference type="Gene3D" id="3.30.70.270">
    <property type="match status" value="1"/>
</dbReference>
<dbReference type="FunFam" id="3.30.70.270:FF:000001">
    <property type="entry name" value="Diguanylate cyclase domain protein"/>
    <property type="match status" value="1"/>
</dbReference>
<evidence type="ECO:0000313" key="7">
    <source>
        <dbReference type="Proteomes" id="UP000034444"/>
    </source>
</evidence>
<dbReference type="CDD" id="cd01949">
    <property type="entry name" value="GGDEF"/>
    <property type="match status" value="1"/>
</dbReference>
<organism evidence="6 7">
    <name type="scientific">Sulfurovum lithotrophicum</name>
    <dbReference type="NCBI Taxonomy" id="206403"/>
    <lineage>
        <taxon>Bacteria</taxon>
        <taxon>Pseudomonadati</taxon>
        <taxon>Campylobacterota</taxon>
        <taxon>Epsilonproteobacteria</taxon>
        <taxon>Campylobacterales</taxon>
        <taxon>Sulfurovaceae</taxon>
        <taxon>Sulfurovum</taxon>
    </lineage>
</organism>
<dbReference type="PANTHER" id="PTHR45138">
    <property type="entry name" value="REGULATORY COMPONENTS OF SENSORY TRANSDUCTION SYSTEM"/>
    <property type="match status" value="1"/>
</dbReference>
<evidence type="ECO:0000256" key="2">
    <source>
        <dbReference type="ARBA" id="ARBA00034247"/>
    </source>
</evidence>
<reference evidence="7" key="2">
    <citation type="journal article" date="2017" name="Stand. Genomic Sci.">
        <title>Complete genome sequence of the sulfur-oxidizing chemolithoautotrophic Sulfurovum lithotrophicum 42BKTT.</title>
        <authorList>
            <person name="Jeon W."/>
            <person name="Priscilla L."/>
            <person name="Park G."/>
            <person name="Lee H."/>
            <person name="Lee N."/>
            <person name="Lee D."/>
            <person name="Kwon H."/>
            <person name="Ahn I."/>
            <person name="Lee C."/>
            <person name="Lee H."/>
            <person name="Ahn J."/>
        </authorList>
    </citation>
    <scope>NUCLEOTIDE SEQUENCE [LARGE SCALE GENOMIC DNA]</scope>
    <source>
        <strain evidence="7">ATCC BAA-797 / 42BKT</strain>
    </source>
</reference>
<dbReference type="InterPro" id="IPR000014">
    <property type="entry name" value="PAS"/>
</dbReference>
<dbReference type="EMBL" id="CP011308">
    <property type="protein sequence ID" value="AKF25981.1"/>
    <property type="molecule type" value="Genomic_DNA"/>
</dbReference>
<dbReference type="SUPFAM" id="SSF55073">
    <property type="entry name" value="Nucleotide cyclase"/>
    <property type="match status" value="1"/>
</dbReference>
<proteinExistence type="predicted"/>
<dbReference type="GO" id="GO:1902201">
    <property type="term" value="P:negative regulation of bacterial-type flagellum-dependent cell motility"/>
    <property type="evidence" value="ECO:0007669"/>
    <property type="project" value="TreeGrafter"/>
</dbReference>
<dbReference type="InterPro" id="IPR000700">
    <property type="entry name" value="PAS-assoc_C"/>
</dbReference>
<dbReference type="PROSITE" id="PS50112">
    <property type="entry name" value="PAS"/>
    <property type="match status" value="1"/>
</dbReference>
<feature type="domain" description="PAC" evidence="4">
    <location>
        <begin position="93"/>
        <end position="145"/>
    </location>
</feature>
<dbReference type="PANTHER" id="PTHR45138:SF9">
    <property type="entry name" value="DIGUANYLATE CYCLASE DGCM-RELATED"/>
    <property type="match status" value="1"/>
</dbReference>
<sequence>MLVQKIKSLEEEIELNRSFLEMLFDAIPNPIFYKDNNGVYRHGNEAFSKTILGLHKDEITGKSLYDFPDRIPKELANIYYAKDRELLETPGTQNYEAEVKCADNTVRHYNFYKATFISQSNEVLGIVGVMLDISEHKKAIKELDEKNTVLNNLSITDPLTLLYNRRHFQEIFERKTSMLIHHHQPFALLLIDIDFFKDYNDSFGHKKGDDVLQNISNVLRRSFSRPIDFVFRLGGEEFGVLFNYTEVEQAVYSAKKLLNEIEDLDIPAANTAVSHSITVSAGLGLINCINDVKSSLNYHYDEIDKLLYHAKKNGRNQFSYKIYD</sequence>
<evidence type="ECO:0000313" key="6">
    <source>
        <dbReference type="EMBL" id="AKF25981.1"/>
    </source>
</evidence>
<name>A0A7U4M352_9BACT</name>
<gene>
    <name evidence="6" type="ORF">YH65_06255</name>
</gene>
<dbReference type="SUPFAM" id="SSF55785">
    <property type="entry name" value="PYP-like sensor domain (PAS domain)"/>
    <property type="match status" value="1"/>
</dbReference>
<dbReference type="CDD" id="cd00130">
    <property type="entry name" value="PAS"/>
    <property type="match status" value="1"/>
</dbReference>
<feature type="domain" description="PAS" evidence="3">
    <location>
        <begin position="16"/>
        <end position="88"/>
    </location>
</feature>
<dbReference type="Pfam" id="PF08448">
    <property type="entry name" value="PAS_4"/>
    <property type="match status" value="1"/>
</dbReference>
<comment type="catalytic activity">
    <reaction evidence="2">
        <text>2 GTP = 3',3'-c-di-GMP + 2 diphosphate</text>
        <dbReference type="Rhea" id="RHEA:24898"/>
        <dbReference type="ChEBI" id="CHEBI:33019"/>
        <dbReference type="ChEBI" id="CHEBI:37565"/>
        <dbReference type="ChEBI" id="CHEBI:58805"/>
        <dbReference type="EC" id="2.7.7.65"/>
    </reaction>
</comment>
<dbReference type="InterPro" id="IPR043128">
    <property type="entry name" value="Rev_trsase/Diguanyl_cyclase"/>
</dbReference>
<dbReference type="GO" id="GO:0005886">
    <property type="term" value="C:plasma membrane"/>
    <property type="evidence" value="ECO:0007669"/>
    <property type="project" value="TreeGrafter"/>
</dbReference>
<dbReference type="PROSITE" id="PS50887">
    <property type="entry name" value="GGDEF"/>
    <property type="match status" value="1"/>
</dbReference>
<accession>A0A7U4M352</accession>
<dbReference type="AlphaFoldDB" id="A0A7U4M352"/>
<dbReference type="Proteomes" id="UP000034444">
    <property type="component" value="Chromosome"/>
</dbReference>
<dbReference type="GO" id="GO:0052621">
    <property type="term" value="F:diguanylate cyclase activity"/>
    <property type="evidence" value="ECO:0007669"/>
    <property type="project" value="UniProtKB-EC"/>
</dbReference>
<dbReference type="InterPro" id="IPR000160">
    <property type="entry name" value="GGDEF_dom"/>
</dbReference>